<reference evidence="3 4" key="1">
    <citation type="submission" date="2020-12" db="EMBL/GenBank/DDBJ databases">
        <title>Chryseobacterium endoalhailicus sp. nov., isolated from seed of leguminous plant.</title>
        <authorList>
            <person name="Zhang X."/>
        </authorList>
    </citation>
    <scope>NUCLEOTIDE SEQUENCE [LARGE SCALE GENOMIC DNA]</scope>
    <source>
        <strain evidence="3 4">L7</strain>
    </source>
</reference>
<keyword evidence="4" id="KW-1185">Reference proteome</keyword>
<dbReference type="PANTHER" id="PTHR30203:SF30">
    <property type="entry name" value="OUTER MEMBRANE PROTEIN-RELATED"/>
    <property type="match status" value="1"/>
</dbReference>
<dbReference type="InterPro" id="IPR010131">
    <property type="entry name" value="MdtP/NodT-like"/>
</dbReference>
<comment type="caution">
    <text evidence="3">The sequence shown here is derived from an EMBL/GenBank/DDBJ whole genome shotgun (WGS) entry which is preliminary data.</text>
</comment>
<protein>
    <submittedName>
        <fullName evidence="3">Efflux transporter outer membrane subunit</fullName>
    </submittedName>
</protein>
<dbReference type="Pfam" id="PF02321">
    <property type="entry name" value="OEP"/>
    <property type="match status" value="2"/>
</dbReference>
<keyword evidence="2" id="KW-0732">Signal</keyword>
<keyword evidence="2" id="KW-1134">Transmembrane beta strand</keyword>
<accession>A0ABS1QMF6</accession>
<dbReference type="Gene3D" id="1.20.1600.10">
    <property type="entry name" value="Outer membrane efflux proteins (OEP)"/>
    <property type="match status" value="1"/>
</dbReference>
<keyword evidence="2" id="KW-0812">Transmembrane</keyword>
<feature type="signal peptide" evidence="2">
    <location>
        <begin position="1"/>
        <end position="25"/>
    </location>
</feature>
<evidence type="ECO:0000256" key="1">
    <source>
        <dbReference type="ARBA" id="ARBA00007613"/>
    </source>
</evidence>
<proteinExistence type="inferred from homology"/>
<keyword evidence="2" id="KW-0472">Membrane</keyword>
<feature type="chain" id="PRO_5044974992" evidence="2">
    <location>
        <begin position="26"/>
        <end position="480"/>
    </location>
</feature>
<comment type="subcellular location">
    <subcellularLocation>
        <location evidence="2">Cell membrane</location>
        <topology evidence="2">Lipid-anchor</topology>
    </subcellularLocation>
</comment>
<dbReference type="Proteomes" id="UP000661696">
    <property type="component" value="Unassembled WGS sequence"/>
</dbReference>
<name>A0ABS1QMF6_9FLAO</name>
<dbReference type="NCBIfam" id="TIGR01845">
    <property type="entry name" value="outer_NodT"/>
    <property type="match status" value="1"/>
</dbReference>
<comment type="similarity">
    <text evidence="1 2">Belongs to the outer membrane factor (OMF) (TC 1.B.17) family.</text>
</comment>
<evidence type="ECO:0000256" key="2">
    <source>
        <dbReference type="RuleBase" id="RU362097"/>
    </source>
</evidence>
<organism evidence="3 4">
    <name type="scientific">Chryseobacterium endalhagicum</name>
    <dbReference type="NCBI Taxonomy" id="2797638"/>
    <lineage>
        <taxon>Bacteria</taxon>
        <taxon>Pseudomonadati</taxon>
        <taxon>Bacteroidota</taxon>
        <taxon>Flavobacteriia</taxon>
        <taxon>Flavobacteriales</taxon>
        <taxon>Weeksellaceae</taxon>
        <taxon>Chryseobacterium group</taxon>
        <taxon>Chryseobacterium</taxon>
    </lineage>
</organism>
<keyword evidence="2" id="KW-0449">Lipoprotein</keyword>
<dbReference type="RefSeq" id="WP_202094297.1">
    <property type="nucleotide sequence ID" value="NZ_JAELVM010000003.1"/>
</dbReference>
<dbReference type="SUPFAM" id="SSF56954">
    <property type="entry name" value="Outer membrane efflux proteins (OEP)"/>
    <property type="match status" value="1"/>
</dbReference>
<dbReference type="InterPro" id="IPR003423">
    <property type="entry name" value="OMP_efflux"/>
</dbReference>
<dbReference type="Gene3D" id="2.20.200.10">
    <property type="entry name" value="Outer membrane efflux proteins (OEP)"/>
    <property type="match status" value="1"/>
</dbReference>
<keyword evidence="2" id="KW-0564">Palmitate</keyword>
<gene>
    <name evidence="3" type="ORF">JET18_20520</name>
</gene>
<sequence length="480" mass="53532">MKIYSKYIAAIALSLVLTGCRAPMATVIKDEVKENIPQNFNQEEQQNANVNSGTTPWRQFFTDPNLVSLIETALKNNQELLITLQEIEIAKSGVLAKKGKLTPTVSAGIGAGLKKAGRYTSEGAGDATTEIEPGREMPDPLGNFEGGLMANWEIDIWKKLRTEKEAAVAHYLSTVEGKNFVLSNLIEEVADNYYELLALDNQLDIIQQYIKLQQRALEISKIQKEAAAATELAVKKFEAELAKSKAAEYTIRQDITEKENQINALLGRYPQPIVRSKESFMSTMPQTVYTGIPSQLLANRPDIKQAELELKASKLDVEAARKEFYPSLEISATLGLEAFKPSYLVKMPESIAYNLAGELAGPLINKSAIKANFQTADAKQIQSLYEYDKTILHAYLDVANLMSKVKNIDQYYQMKSQETKALDQSIDIANQLFRNSRADYLEVLLNQRDALDAKMELIEAKQKQLSTVVDIYKSLGGGWK</sequence>
<dbReference type="PANTHER" id="PTHR30203">
    <property type="entry name" value="OUTER MEMBRANE CATION EFFLUX PROTEIN"/>
    <property type="match status" value="1"/>
</dbReference>
<evidence type="ECO:0000313" key="4">
    <source>
        <dbReference type="Proteomes" id="UP000661696"/>
    </source>
</evidence>
<evidence type="ECO:0000313" key="3">
    <source>
        <dbReference type="EMBL" id="MBL1223239.1"/>
    </source>
</evidence>
<dbReference type="EMBL" id="JAELVM010000003">
    <property type="protein sequence ID" value="MBL1223239.1"/>
    <property type="molecule type" value="Genomic_DNA"/>
</dbReference>
<dbReference type="PROSITE" id="PS51257">
    <property type="entry name" value="PROKAR_LIPOPROTEIN"/>
    <property type="match status" value="1"/>
</dbReference>